<dbReference type="GO" id="GO:0003677">
    <property type="term" value="F:DNA binding"/>
    <property type="evidence" value="ECO:0007669"/>
    <property type="project" value="UniProtKB-KW"/>
</dbReference>
<dbReference type="PROSITE" id="PS00717">
    <property type="entry name" value="SIGMA54_1"/>
    <property type="match status" value="1"/>
</dbReference>
<keyword evidence="6" id="KW-0731">Sigma factor</keyword>
<dbReference type="PATRIC" id="fig|1036673.3.peg.5798"/>
<dbReference type="PANTHER" id="PTHR32248">
    <property type="entry name" value="RNA POLYMERASE SIGMA-54 FACTOR"/>
    <property type="match status" value="1"/>
</dbReference>
<comment type="similarity">
    <text evidence="1">Belongs to the sigma-54 factor family.</text>
</comment>
<gene>
    <name evidence="11" type="ordered locus">KNP414_06236</name>
</gene>
<name>F8FK77_PAEMK</name>
<feature type="domain" description="RNA polymerase sigma factor 54 DNA-binding" evidence="9">
    <location>
        <begin position="277"/>
        <end position="433"/>
    </location>
</feature>
<dbReference type="KEGG" id="pms:KNP414_06236"/>
<dbReference type="GO" id="GO:0016779">
    <property type="term" value="F:nucleotidyltransferase activity"/>
    <property type="evidence" value="ECO:0007669"/>
    <property type="project" value="UniProtKB-KW"/>
</dbReference>
<dbReference type="PRINTS" id="PR00045">
    <property type="entry name" value="SIGMA54FCT"/>
</dbReference>
<keyword evidence="4" id="KW-0548">Nucleotidyltransferase</keyword>
<reference evidence="11 12" key="2">
    <citation type="journal article" date="2013" name="Genome Announc.">
        <title>Genome Sequence of Growth-Improving Paenibacillus mucilaginosus Strain KNP414.</title>
        <authorList>
            <person name="Lu J.J."/>
            <person name="Wang J.F."/>
            <person name="Hu X.F."/>
        </authorList>
    </citation>
    <scope>NUCLEOTIDE SEQUENCE [LARGE SCALE GENOMIC DNA]</scope>
    <source>
        <strain evidence="11 12">KNP414</strain>
    </source>
</reference>
<evidence type="ECO:0000256" key="3">
    <source>
        <dbReference type="ARBA" id="ARBA00022679"/>
    </source>
</evidence>
<dbReference type="NCBIfam" id="TIGR02395">
    <property type="entry name" value="rpoN_sigma"/>
    <property type="match status" value="1"/>
</dbReference>
<evidence type="ECO:0000256" key="5">
    <source>
        <dbReference type="ARBA" id="ARBA00023015"/>
    </source>
</evidence>
<keyword evidence="5" id="KW-0805">Transcription regulation</keyword>
<evidence type="ECO:0000256" key="7">
    <source>
        <dbReference type="ARBA" id="ARBA00023125"/>
    </source>
</evidence>
<dbReference type="Pfam" id="PF04552">
    <property type="entry name" value="Sigma54_DBD"/>
    <property type="match status" value="1"/>
</dbReference>
<evidence type="ECO:0000256" key="1">
    <source>
        <dbReference type="ARBA" id="ARBA00008798"/>
    </source>
</evidence>
<keyword evidence="2" id="KW-0240">DNA-directed RNA polymerase</keyword>
<dbReference type="EMBL" id="CP002869">
    <property type="protein sequence ID" value="AEI44758.1"/>
    <property type="molecule type" value="Genomic_DNA"/>
</dbReference>
<accession>F8FK77</accession>
<sequence>MRPGIGLTQALSTKTLLTAELHQSLHLLQLPAQELIRYAEEQALDNPLLELDLHGGSRLRKQGRGRPAGGGTDPLQWVPAGEETLERQLLGQLRTAGLPPAVYKAAAYLAGNLDERGYLTLTPEEAAAELQLPEGVVTQALEALQSLEPAGVGARTLQECLLLQIDRDPAAQPWALQAVRDSWPQLCQGRPERVAVGLGITREEAAGALAYIRRLDPRPGSSCGPVERAYVVPDAEVFLQQGELVVRMNPDALPAAAFRPEYEAQLRQAGCPRTAAFLQGKRSQAQSLVYGLQQRRVTLLRVIRAIFEEQEAFLSKGWAAVHPLTLKQIAQRLDLHESTVSRAVQHKYVRTPYGVRELKAWFTSGVRTADGETASSAAVKTRIREWIAGEDKRRPYSDQKLAELLAADGLAVSRRTVAKYREELHLLSSALRKTIM</sequence>
<dbReference type="InterPro" id="IPR007046">
    <property type="entry name" value="RNA_pol_sigma_54_core-bd"/>
</dbReference>
<proteinExistence type="inferred from homology"/>
<dbReference type="PANTHER" id="PTHR32248:SF4">
    <property type="entry name" value="RNA POLYMERASE SIGMA-54 FACTOR"/>
    <property type="match status" value="1"/>
</dbReference>
<evidence type="ECO:0000256" key="2">
    <source>
        <dbReference type="ARBA" id="ARBA00022478"/>
    </source>
</evidence>
<reference evidence="12" key="1">
    <citation type="submission" date="2011-06" db="EMBL/GenBank/DDBJ databases">
        <title>Complete genome sequence of Paenibacillus mucilaginosus KNP414.</title>
        <authorList>
            <person name="Wang J."/>
            <person name="Hu S."/>
            <person name="Hu X."/>
            <person name="Zhang B."/>
            <person name="Dong D."/>
            <person name="Zhang S."/>
            <person name="Zhao K."/>
            <person name="Wu D."/>
        </authorList>
    </citation>
    <scope>NUCLEOTIDE SEQUENCE [LARGE SCALE GENOMIC DNA]</scope>
    <source>
        <strain evidence="12">KNP414</strain>
    </source>
</reference>
<dbReference type="Gene3D" id="1.10.10.1330">
    <property type="entry name" value="RNA polymerase sigma-54 factor, core-binding domain"/>
    <property type="match status" value="1"/>
</dbReference>
<evidence type="ECO:0000259" key="10">
    <source>
        <dbReference type="Pfam" id="PF04963"/>
    </source>
</evidence>
<dbReference type="InterPro" id="IPR000394">
    <property type="entry name" value="RNA_pol_sigma_54"/>
</dbReference>
<organism evidence="11 12">
    <name type="scientific">Paenibacillus mucilaginosus (strain KNP414)</name>
    <dbReference type="NCBI Taxonomy" id="1036673"/>
    <lineage>
        <taxon>Bacteria</taxon>
        <taxon>Bacillati</taxon>
        <taxon>Bacillota</taxon>
        <taxon>Bacilli</taxon>
        <taxon>Bacillales</taxon>
        <taxon>Paenibacillaceae</taxon>
        <taxon>Paenibacillus</taxon>
    </lineage>
</organism>
<dbReference type="HOGENOM" id="CLU_020569_1_1_9"/>
<evidence type="ECO:0000256" key="6">
    <source>
        <dbReference type="ARBA" id="ARBA00023082"/>
    </source>
</evidence>
<dbReference type="Gene3D" id="1.10.10.60">
    <property type="entry name" value="Homeodomain-like"/>
    <property type="match status" value="1"/>
</dbReference>
<dbReference type="PROSITE" id="PS50044">
    <property type="entry name" value="SIGMA54_3"/>
    <property type="match status" value="1"/>
</dbReference>
<evidence type="ECO:0000256" key="8">
    <source>
        <dbReference type="ARBA" id="ARBA00023163"/>
    </source>
</evidence>
<dbReference type="PROSITE" id="PS00718">
    <property type="entry name" value="SIGMA54_2"/>
    <property type="match status" value="1"/>
</dbReference>
<dbReference type="Proteomes" id="UP000006620">
    <property type="component" value="Chromosome"/>
</dbReference>
<dbReference type="AlphaFoldDB" id="F8FK77"/>
<dbReference type="GO" id="GO:0001216">
    <property type="term" value="F:DNA-binding transcription activator activity"/>
    <property type="evidence" value="ECO:0007669"/>
    <property type="project" value="InterPro"/>
</dbReference>
<dbReference type="Pfam" id="PF04963">
    <property type="entry name" value="Sigma54_CBD"/>
    <property type="match status" value="1"/>
</dbReference>
<dbReference type="Pfam" id="PF00309">
    <property type="entry name" value="Sigma54_AID"/>
    <property type="match status" value="1"/>
</dbReference>
<keyword evidence="3" id="KW-0808">Transferase</keyword>
<dbReference type="PIRSF" id="PIRSF000774">
    <property type="entry name" value="RpoN"/>
    <property type="match status" value="1"/>
</dbReference>
<dbReference type="InterPro" id="IPR007634">
    <property type="entry name" value="RNA_pol_sigma_54_DNA-bd"/>
</dbReference>
<dbReference type="GO" id="GO:0016987">
    <property type="term" value="F:sigma factor activity"/>
    <property type="evidence" value="ECO:0007669"/>
    <property type="project" value="UniProtKB-KW"/>
</dbReference>
<evidence type="ECO:0000313" key="12">
    <source>
        <dbReference type="Proteomes" id="UP000006620"/>
    </source>
</evidence>
<keyword evidence="8" id="KW-0804">Transcription</keyword>
<keyword evidence="7" id="KW-0238">DNA-binding</keyword>
<evidence type="ECO:0000259" key="9">
    <source>
        <dbReference type="Pfam" id="PF04552"/>
    </source>
</evidence>
<protein>
    <submittedName>
        <fullName evidence="11">SUF system FeS assembly protein, NifU family</fullName>
    </submittedName>
</protein>
<evidence type="ECO:0000313" key="11">
    <source>
        <dbReference type="EMBL" id="AEI44758.1"/>
    </source>
</evidence>
<dbReference type="RefSeq" id="WP_013919902.1">
    <property type="nucleotide sequence ID" value="NC_015690.1"/>
</dbReference>
<evidence type="ECO:0000256" key="4">
    <source>
        <dbReference type="ARBA" id="ARBA00022695"/>
    </source>
</evidence>
<feature type="domain" description="RNA polymerase sigma factor 54 core-binding" evidence="10">
    <location>
        <begin position="80"/>
        <end position="262"/>
    </location>
</feature>
<dbReference type="GO" id="GO:0000428">
    <property type="term" value="C:DNA-directed RNA polymerase complex"/>
    <property type="evidence" value="ECO:0007669"/>
    <property type="project" value="UniProtKB-KW"/>
</dbReference>
<dbReference type="InterPro" id="IPR038709">
    <property type="entry name" value="RpoN_core-bd_sf"/>
</dbReference>
<dbReference type="GO" id="GO:0006352">
    <property type="term" value="P:DNA-templated transcription initiation"/>
    <property type="evidence" value="ECO:0007669"/>
    <property type="project" value="InterPro"/>
</dbReference>